<dbReference type="GO" id="GO:0005886">
    <property type="term" value="C:plasma membrane"/>
    <property type="evidence" value="ECO:0007669"/>
    <property type="project" value="TreeGrafter"/>
</dbReference>
<dbReference type="PANTHER" id="PTHR42893">
    <property type="entry name" value="PROTEIN DETOXIFICATION 44, CHLOROPLASTIC-RELATED"/>
    <property type="match status" value="1"/>
</dbReference>
<sequence>MLANITTPLLGVVATTVIGRLGDAAILGGVAMASLVFDCIFWLFGFLRSGTVALTAQAFGARDHGEQRAALARAMMMAAVSGVALIALRGPLTSFVFDLMGGSAEVSAAARHYFLLRSWAAPFALGNYVMLGWFIGLARPMRGLAVQITVNVINMALTIILVLGAGWGASGAAIAAVIAEICGLVLGLAMAWRMLEGRFEWGSTAHYNREKLWRMLLINRDIMLRTAALVSVFLFFSAQGARAGDVTLAANAVLQNVVFLGTFFLEGLANAAQQLCGATVGARDRAAFAHAVRLIMGWGVVFGICAAVFFYVAGPAIIAMMSASADVRHIANEFLLMAALVPLIGVPAFIMDGVYVGATWTRDMRNLMAVALAIYLVAWWGMQSLGNNGLWLALLTFYVFRGSLQVLRYRTLVKRPFEKY</sequence>
<gene>
    <name evidence="7" type="ORF">DXH78_03245</name>
</gene>
<evidence type="ECO:0000256" key="1">
    <source>
        <dbReference type="ARBA" id="ARBA00004141"/>
    </source>
</evidence>
<keyword evidence="4 6" id="KW-1133">Transmembrane helix</keyword>
<evidence type="ECO:0000313" key="7">
    <source>
        <dbReference type="EMBL" id="RDV05673.1"/>
    </source>
</evidence>
<feature type="transmembrane region" description="Helical" evidence="6">
    <location>
        <begin position="334"/>
        <end position="355"/>
    </location>
</feature>
<feature type="transmembrane region" description="Helical" evidence="6">
    <location>
        <begin position="112"/>
        <end position="136"/>
    </location>
</feature>
<dbReference type="InterPro" id="IPR002528">
    <property type="entry name" value="MATE_fam"/>
</dbReference>
<dbReference type="InterPro" id="IPR044644">
    <property type="entry name" value="DinF-like"/>
</dbReference>
<dbReference type="EMBL" id="QRGO01000001">
    <property type="protein sequence ID" value="RDV05673.1"/>
    <property type="molecule type" value="Genomic_DNA"/>
</dbReference>
<evidence type="ECO:0000256" key="2">
    <source>
        <dbReference type="ARBA" id="ARBA00010199"/>
    </source>
</evidence>
<comment type="caution">
    <text evidence="7">The sequence shown here is derived from an EMBL/GenBank/DDBJ whole genome shotgun (WGS) entry which is preliminary data.</text>
</comment>
<accession>A0A371BE36</accession>
<comment type="subcellular location">
    <subcellularLocation>
        <location evidence="1">Membrane</location>
        <topology evidence="1">Multi-pass membrane protein</topology>
    </subcellularLocation>
</comment>
<comment type="similarity">
    <text evidence="2">Belongs to the multi antimicrobial extrusion (MATE) (TC 2.A.66.1) family.</text>
</comment>
<reference evidence="8" key="1">
    <citation type="submission" date="2018-08" db="EMBL/GenBank/DDBJ databases">
        <authorList>
            <person name="Kim S.-J."/>
            <person name="Jung G.-Y."/>
        </authorList>
    </citation>
    <scope>NUCLEOTIDE SEQUENCE [LARGE SCALE GENOMIC DNA]</scope>
    <source>
        <strain evidence="8">GY_H</strain>
    </source>
</reference>
<feature type="transmembrane region" description="Helical" evidence="6">
    <location>
        <begin position="292"/>
        <end position="314"/>
    </location>
</feature>
<dbReference type="GO" id="GO:0042910">
    <property type="term" value="F:xenobiotic transmembrane transporter activity"/>
    <property type="evidence" value="ECO:0007669"/>
    <property type="project" value="InterPro"/>
</dbReference>
<protein>
    <submittedName>
        <fullName evidence="7">MATE family efflux transporter</fullName>
    </submittedName>
</protein>
<evidence type="ECO:0000313" key="8">
    <source>
        <dbReference type="Proteomes" id="UP000263993"/>
    </source>
</evidence>
<dbReference type="CDD" id="cd13136">
    <property type="entry name" value="MATE_DinF_like"/>
    <property type="match status" value="1"/>
</dbReference>
<feature type="transmembrane region" description="Helical" evidence="6">
    <location>
        <begin position="389"/>
        <end position="407"/>
    </location>
</feature>
<dbReference type="Proteomes" id="UP000263993">
    <property type="component" value="Unassembled WGS sequence"/>
</dbReference>
<feature type="transmembrane region" description="Helical" evidence="6">
    <location>
        <begin position="253"/>
        <end position="272"/>
    </location>
</feature>
<proteinExistence type="inferred from homology"/>
<feature type="transmembrane region" description="Helical" evidence="6">
    <location>
        <begin position="367"/>
        <end position="383"/>
    </location>
</feature>
<feature type="transmembrane region" description="Helical" evidence="6">
    <location>
        <begin position="148"/>
        <end position="167"/>
    </location>
</feature>
<dbReference type="AlphaFoldDB" id="A0A371BE36"/>
<dbReference type="NCBIfam" id="TIGR00797">
    <property type="entry name" value="matE"/>
    <property type="match status" value="1"/>
</dbReference>
<evidence type="ECO:0000256" key="6">
    <source>
        <dbReference type="SAM" id="Phobius"/>
    </source>
</evidence>
<keyword evidence="5 6" id="KW-0472">Membrane</keyword>
<dbReference type="PANTHER" id="PTHR42893:SF46">
    <property type="entry name" value="PROTEIN DETOXIFICATION 44, CHLOROPLASTIC"/>
    <property type="match status" value="1"/>
</dbReference>
<keyword evidence="3 6" id="KW-0812">Transmembrane</keyword>
<evidence type="ECO:0000256" key="5">
    <source>
        <dbReference type="ARBA" id="ARBA00023136"/>
    </source>
</evidence>
<dbReference type="OrthoDB" id="9789527at2"/>
<evidence type="ECO:0000256" key="3">
    <source>
        <dbReference type="ARBA" id="ARBA00022692"/>
    </source>
</evidence>
<name>A0A371BE36_9BRAD</name>
<dbReference type="GO" id="GO:0015297">
    <property type="term" value="F:antiporter activity"/>
    <property type="evidence" value="ECO:0007669"/>
    <property type="project" value="InterPro"/>
</dbReference>
<evidence type="ECO:0000256" key="4">
    <source>
        <dbReference type="ARBA" id="ARBA00022989"/>
    </source>
</evidence>
<feature type="transmembrane region" description="Helical" evidence="6">
    <location>
        <begin position="222"/>
        <end position="241"/>
    </location>
</feature>
<organism evidence="7 8">
    <name type="scientific">Undibacter mobilis</name>
    <dbReference type="NCBI Taxonomy" id="2292256"/>
    <lineage>
        <taxon>Bacteria</taxon>
        <taxon>Pseudomonadati</taxon>
        <taxon>Pseudomonadota</taxon>
        <taxon>Alphaproteobacteria</taxon>
        <taxon>Hyphomicrobiales</taxon>
        <taxon>Nitrobacteraceae</taxon>
        <taxon>Undibacter</taxon>
    </lineage>
</organism>
<keyword evidence="8" id="KW-1185">Reference proteome</keyword>
<feature type="transmembrane region" description="Helical" evidence="6">
    <location>
        <begin position="71"/>
        <end position="92"/>
    </location>
</feature>
<dbReference type="Pfam" id="PF01554">
    <property type="entry name" value="MatE"/>
    <property type="match status" value="2"/>
</dbReference>
<feature type="transmembrane region" description="Helical" evidence="6">
    <location>
        <begin position="173"/>
        <end position="192"/>
    </location>
</feature>